<name>A0A6G9QR65_9GAMM</name>
<evidence type="ECO:0000313" key="2">
    <source>
        <dbReference type="Proteomes" id="UP000502608"/>
    </source>
</evidence>
<dbReference type="KEGG" id="saes:HBH39_19145"/>
<dbReference type="RefSeq" id="WP_167680421.1">
    <property type="nucleotide sequence ID" value="NZ_CP050315.1"/>
</dbReference>
<keyword evidence="1" id="KW-0614">Plasmid</keyword>
<reference evidence="1 2" key="1">
    <citation type="submission" date="2020-03" db="EMBL/GenBank/DDBJ databases">
        <title>Complete genome sequence of Shewanella sp.</title>
        <authorList>
            <person name="Kim Y.-S."/>
            <person name="Kim S.-J."/>
            <person name="Jung H.-K."/>
            <person name="Kim K.-H."/>
        </authorList>
    </citation>
    <scope>NUCLEOTIDE SEQUENCE [LARGE SCALE GENOMIC DNA]</scope>
    <source>
        <strain evidence="1 2">PN3F2</strain>
        <plasmid evidence="1 2">pPN3F2_2</plasmid>
    </source>
</reference>
<protein>
    <submittedName>
        <fullName evidence="1">Uncharacterized protein</fullName>
    </submittedName>
</protein>
<evidence type="ECO:0000313" key="1">
    <source>
        <dbReference type="EMBL" id="QIR16593.1"/>
    </source>
</evidence>
<dbReference type="Proteomes" id="UP000502608">
    <property type="component" value="Plasmid pPN3F2_2"/>
</dbReference>
<accession>A0A6G9QR65</accession>
<proteinExistence type="predicted"/>
<sequence>MSTVTHSVYQTALATEGVTDLMYQYFCYMNDMPIYLIPGRKGARLNMEKGDDSASLHSFNLMMLVDINFDAIVKQGGSLIALQYFHDWITEVFDDPIILDRASHKLSKAIHTGQSKAKWEREFIRGLAQDKFISSHFTPSGDVHYRYLYKFDALDGFYKSQRYLATDFDDDFWDTHQYWFDYYGPEEDEQGLIRHLDYCA</sequence>
<dbReference type="AlphaFoldDB" id="A0A6G9QR65"/>
<geneLocation type="plasmid" evidence="1 2">
    <name>pPN3F2_2</name>
</geneLocation>
<organism evidence="1 2">
    <name type="scientific">Shewanella aestuarii</name>
    <dbReference type="NCBI Taxonomy" id="1028752"/>
    <lineage>
        <taxon>Bacteria</taxon>
        <taxon>Pseudomonadati</taxon>
        <taxon>Pseudomonadota</taxon>
        <taxon>Gammaproteobacteria</taxon>
        <taxon>Alteromonadales</taxon>
        <taxon>Shewanellaceae</taxon>
        <taxon>Shewanella</taxon>
    </lineage>
</organism>
<keyword evidence="2" id="KW-1185">Reference proteome</keyword>
<dbReference type="EMBL" id="CP050315">
    <property type="protein sequence ID" value="QIR16593.1"/>
    <property type="molecule type" value="Genomic_DNA"/>
</dbReference>
<gene>
    <name evidence="1" type="ORF">HBH39_19145</name>
</gene>